<sequence>MIKPQGARAALLLPLLPLTLFLLSFTLGRYPIPLPTVLKILAAKFFPLTPHWPDTMETVLWNLRLPRALGAMMVGAALSSSGCAFQGLFRNPLVSPYVLGVAAGSGFGACLAILFTETRWIVQLSATLFGMVAVLGATGLSGIYRKASTLVLVLGGIIVGSFFSALISLLKFQADPYEKLPAMVFWLMGSLARVSLTNLLAVAPMMAVGLGVLLALRWRLNLLAFGEQEAQALGAEVVRERWLVILACTLLTSSAVCLAGVIGWVGLVIPHIGRLLVGPDIRRLLPASISLGSFYLLLVDTLSRTLSASEIPLGILTALIGAPFFAWLLSRNRVAWR</sequence>
<feature type="transmembrane region" description="Helical" evidence="8">
    <location>
        <begin position="150"/>
        <end position="170"/>
    </location>
</feature>
<dbReference type="STRING" id="584708.Apau_0633"/>
<dbReference type="InterPro" id="IPR000522">
    <property type="entry name" value="ABC_transptr_permease_BtuC"/>
</dbReference>
<evidence type="ECO:0000313" key="9">
    <source>
        <dbReference type="EMBL" id="EFQ23062.1"/>
    </source>
</evidence>
<feature type="transmembrane region" description="Helical" evidence="8">
    <location>
        <begin position="96"/>
        <end position="115"/>
    </location>
</feature>
<comment type="subcellular location">
    <subcellularLocation>
        <location evidence="1">Cell membrane</location>
        <topology evidence="1">Multi-pass membrane protein</topology>
    </subcellularLocation>
</comment>
<reference evidence="9 10" key="1">
    <citation type="journal article" date="2010" name="Stand. Genomic Sci.">
        <title>Non-contiguous finished genome sequence of Aminomonas paucivorans type strain (GLU-3).</title>
        <authorList>
            <person name="Pitluck S."/>
            <person name="Yasawong M."/>
            <person name="Held B."/>
            <person name="Lapidus A."/>
            <person name="Nolan M."/>
            <person name="Copeland A."/>
            <person name="Lucas S."/>
            <person name="Del Rio T.G."/>
            <person name="Tice H."/>
            <person name="Cheng J.F."/>
            <person name="Chertkov O."/>
            <person name="Goodwin L."/>
            <person name="Tapia R."/>
            <person name="Han C."/>
            <person name="Liolios K."/>
            <person name="Ivanova N."/>
            <person name="Mavromatis K."/>
            <person name="Ovchinnikova G."/>
            <person name="Pati A."/>
            <person name="Chen A."/>
            <person name="Palaniappan K."/>
            <person name="Land M."/>
            <person name="Hauser L."/>
            <person name="Chang Y.J."/>
            <person name="Jeffries C.D."/>
            <person name="Pukall R."/>
            <person name="Spring S."/>
            <person name="Rohde M."/>
            <person name="Sikorski J."/>
            <person name="Goker M."/>
            <person name="Woyke T."/>
            <person name="Bristow J."/>
            <person name="Eisen J.A."/>
            <person name="Markowitz V."/>
            <person name="Hugenholtz P."/>
            <person name="Kyrpides N.C."/>
            <person name="Klenk H.P."/>
        </authorList>
    </citation>
    <scope>NUCLEOTIDE SEQUENCE [LARGE SCALE GENOMIC DNA]</scope>
    <source>
        <strain evidence="9 10">DSM 12260</strain>
    </source>
</reference>
<dbReference type="GO" id="GO:0005886">
    <property type="term" value="C:plasma membrane"/>
    <property type="evidence" value="ECO:0007669"/>
    <property type="project" value="UniProtKB-SubCell"/>
</dbReference>
<evidence type="ECO:0000313" key="10">
    <source>
        <dbReference type="Proteomes" id="UP000005096"/>
    </source>
</evidence>
<evidence type="ECO:0000256" key="1">
    <source>
        <dbReference type="ARBA" id="ARBA00004651"/>
    </source>
</evidence>
<feature type="transmembrane region" description="Helical" evidence="8">
    <location>
        <begin position="311"/>
        <end position="329"/>
    </location>
</feature>
<feature type="transmembrane region" description="Helical" evidence="8">
    <location>
        <begin position="190"/>
        <end position="216"/>
    </location>
</feature>
<dbReference type="CDD" id="cd06550">
    <property type="entry name" value="TM_ABC_iron-siderophores_like"/>
    <property type="match status" value="1"/>
</dbReference>
<dbReference type="RefSeq" id="WP_006300221.1">
    <property type="nucleotide sequence ID" value="NZ_CM001022.1"/>
</dbReference>
<dbReference type="AlphaFoldDB" id="E3D0Y0"/>
<keyword evidence="6 8" id="KW-1133">Transmembrane helix</keyword>
<name>E3D0Y0_9BACT</name>
<dbReference type="PANTHER" id="PTHR30472:SF70">
    <property type="entry name" value="MOLYBDATE IMPORT SYSTEM PERMEASE PROTEIN MOLB"/>
    <property type="match status" value="1"/>
</dbReference>
<feature type="transmembrane region" description="Helical" evidence="8">
    <location>
        <begin position="242"/>
        <end position="269"/>
    </location>
</feature>
<evidence type="ECO:0000256" key="4">
    <source>
        <dbReference type="ARBA" id="ARBA00022475"/>
    </source>
</evidence>
<feature type="transmembrane region" description="Helical" evidence="8">
    <location>
        <begin position="68"/>
        <end position="89"/>
    </location>
</feature>
<dbReference type="GO" id="GO:0022857">
    <property type="term" value="F:transmembrane transporter activity"/>
    <property type="evidence" value="ECO:0007669"/>
    <property type="project" value="InterPro"/>
</dbReference>
<dbReference type="EMBL" id="CM001022">
    <property type="protein sequence ID" value="EFQ23062.1"/>
    <property type="molecule type" value="Genomic_DNA"/>
</dbReference>
<evidence type="ECO:0000256" key="8">
    <source>
        <dbReference type="SAM" id="Phobius"/>
    </source>
</evidence>
<proteinExistence type="inferred from homology"/>
<dbReference type="SUPFAM" id="SSF81345">
    <property type="entry name" value="ABC transporter involved in vitamin B12 uptake, BtuC"/>
    <property type="match status" value="1"/>
</dbReference>
<organism evidence="9 10">
    <name type="scientific">Aminomonas paucivorans DSM 12260</name>
    <dbReference type="NCBI Taxonomy" id="584708"/>
    <lineage>
        <taxon>Bacteria</taxon>
        <taxon>Thermotogati</taxon>
        <taxon>Synergistota</taxon>
        <taxon>Synergistia</taxon>
        <taxon>Synergistales</taxon>
        <taxon>Synergistaceae</taxon>
        <taxon>Aminomonas</taxon>
    </lineage>
</organism>
<dbReference type="GO" id="GO:0033214">
    <property type="term" value="P:siderophore-iron import into cell"/>
    <property type="evidence" value="ECO:0007669"/>
    <property type="project" value="TreeGrafter"/>
</dbReference>
<feature type="transmembrane region" description="Helical" evidence="8">
    <location>
        <begin position="121"/>
        <end position="143"/>
    </location>
</feature>
<evidence type="ECO:0000256" key="3">
    <source>
        <dbReference type="ARBA" id="ARBA00022448"/>
    </source>
</evidence>
<comment type="similarity">
    <text evidence="2">Belongs to the binding-protein-dependent transport system permease family. FecCD subfamily.</text>
</comment>
<keyword evidence="4" id="KW-1003">Cell membrane</keyword>
<dbReference type="PANTHER" id="PTHR30472">
    <property type="entry name" value="FERRIC ENTEROBACTIN TRANSPORT SYSTEM PERMEASE PROTEIN"/>
    <property type="match status" value="1"/>
</dbReference>
<dbReference type="FunFam" id="1.10.3470.10:FF:000001">
    <property type="entry name" value="Vitamin B12 ABC transporter permease BtuC"/>
    <property type="match status" value="1"/>
</dbReference>
<dbReference type="PaxDb" id="584708-Apau_0633"/>
<dbReference type="eggNOG" id="COG0609">
    <property type="taxonomic scope" value="Bacteria"/>
</dbReference>
<keyword evidence="3" id="KW-0813">Transport</keyword>
<dbReference type="Pfam" id="PF01032">
    <property type="entry name" value="FecCD"/>
    <property type="match status" value="1"/>
</dbReference>
<dbReference type="OrthoDB" id="9811721at2"/>
<dbReference type="InterPro" id="IPR037294">
    <property type="entry name" value="ABC_BtuC-like"/>
</dbReference>
<protein>
    <submittedName>
        <fullName evidence="9">Transport system permease protein</fullName>
    </submittedName>
</protein>
<evidence type="ECO:0000256" key="5">
    <source>
        <dbReference type="ARBA" id="ARBA00022692"/>
    </source>
</evidence>
<evidence type="ECO:0000256" key="2">
    <source>
        <dbReference type="ARBA" id="ARBA00007935"/>
    </source>
</evidence>
<dbReference type="Gene3D" id="1.10.3470.10">
    <property type="entry name" value="ABC transporter involved in vitamin B12 uptake, BtuC"/>
    <property type="match status" value="1"/>
</dbReference>
<keyword evidence="10" id="KW-1185">Reference proteome</keyword>
<accession>E3D0Y0</accession>
<evidence type="ECO:0000256" key="6">
    <source>
        <dbReference type="ARBA" id="ARBA00022989"/>
    </source>
</evidence>
<gene>
    <name evidence="9" type="ORF">Apau_0633</name>
</gene>
<evidence type="ECO:0000256" key="7">
    <source>
        <dbReference type="ARBA" id="ARBA00023136"/>
    </source>
</evidence>
<dbReference type="Proteomes" id="UP000005096">
    <property type="component" value="Chromosome"/>
</dbReference>
<keyword evidence="7 8" id="KW-0472">Membrane</keyword>
<dbReference type="HOGENOM" id="CLU_013016_0_2_0"/>
<keyword evidence="5 8" id="KW-0812">Transmembrane</keyword>